<evidence type="ECO:0000313" key="6">
    <source>
        <dbReference type="EMBL" id="EQC38599.1"/>
    </source>
</evidence>
<dbReference type="AlphaFoldDB" id="T0QKP3"/>
<dbReference type="PROSITE" id="PS51085">
    <property type="entry name" value="2FE2S_FER_2"/>
    <property type="match status" value="1"/>
</dbReference>
<evidence type="ECO:0000313" key="7">
    <source>
        <dbReference type="Proteomes" id="UP000030762"/>
    </source>
</evidence>
<dbReference type="OrthoDB" id="268593at2759"/>
<dbReference type="GO" id="GO:0005739">
    <property type="term" value="C:mitochondrion"/>
    <property type="evidence" value="ECO:0007669"/>
    <property type="project" value="TreeGrafter"/>
</dbReference>
<keyword evidence="3" id="KW-0408">Iron</keyword>
<dbReference type="VEuPathDB" id="FungiDB:SDRG_04301"/>
<accession>T0QKP3</accession>
<proteinExistence type="predicted"/>
<reference evidence="6 7" key="1">
    <citation type="submission" date="2012-04" db="EMBL/GenBank/DDBJ databases">
        <title>The Genome Sequence of Saprolegnia declina VS20.</title>
        <authorList>
            <consortium name="The Broad Institute Genome Sequencing Platform"/>
            <person name="Russ C."/>
            <person name="Nusbaum C."/>
            <person name="Tyler B."/>
            <person name="van West P."/>
            <person name="Dieguez-Uribeondo J."/>
            <person name="de Bruijn I."/>
            <person name="Tripathy S."/>
            <person name="Jiang R."/>
            <person name="Young S.K."/>
            <person name="Zeng Q."/>
            <person name="Gargeya S."/>
            <person name="Fitzgerald M."/>
            <person name="Haas B."/>
            <person name="Abouelleil A."/>
            <person name="Alvarado L."/>
            <person name="Arachchi H.M."/>
            <person name="Berlin A."/>
            <person name="Chapman S.B."/>
            <person name="Goldberg J."/>
            <person name="Griggs A."/>
            <person name="Gujja S."/>
            <person name="Hansen M."/>
            <person name="Howarth C."/>
            <person name="Imamovic A."/>
            <person name="Larimer J."/>
            <person name="McCowen C."/>
            <person name="Montmayeur A."/>
            <person name="Murphy C."/>
            <person name="Neiman D."/>
            <person name="Pearson M."/>
            <person name="Priest M."/>
            <person name="Roberts A."/>
            <person name="Saif S."/>
            <person name="Shea T."/>
            <person name="Sisk P."/>
            <person name="Sykes S."/>
            <person name="Wortman J."/>
            <person name="Nusbaum C."/>
            <person name="Birren B."/>
        </authorList>
    </citation>
    <scope>NUCLEOTIDE SEQUENCE [LARGE SCALE GENOMIC DNA]</scope>
    <source>
        <strain evidence="6 7">VS20</strain>
    </source>
</reference>
<dbReference type="SUPFAM" id="SSF54292">
    <property type="entry name" value="2Fe-2S ferredoxin-like"/>
    <property type="match status" value="1"/>
</dbReference>
<dbReference type="Gene3D" id="3.10.20.30">
    <property type="match status" value="1"/>
</dbReference>
<dbReference type="InterPro" id="IPR001041">
    <property type="entry name" value="2Fe-2S_ferredoxin-type"/>
</dbReference>
<dbReference type="GO" id="GO:0051537">
    <property type="term" value="F:2 iron, 2 sulfur cluster binding"/>
    <property type="evidence" value="ECO:0007669"/>
    <property type="project" value="UniProtKB-KW"/>
</dbReference>
<dbReference type="eggNOG" id="KOG3309">
    <property type="taxonomic scope" value="Eukaryota"/>
</dbReference>
<dbReference type="EMBL" id="JH767141">
    <property type="protein sequence ID" value="EQC38599.1"/>
    <property type="molecule type" value="Genomic_DNA"/>
</dbReference>
<evidence type="ECO:0000256" key="2">
    <source>
        <dbReference type="ARBA" id="ARBA00022723"/>
    </source>
</evidence>
<dbReference type="InterPro" id="IPR036010">
    <property type="entry name" value="2Fe-2S_ferredoxin-like_sf"/>
</dbReference>
<dbReference type="Pfam" id="PF00111">
    <property type="entry name" value="Fer2"/>
    <property type="match status" value="1"/>
</dbReference>
<dbReference type="InParanoid" id="T0QKP3"/>
<protein>
    <recommendedName>
        <fullName evidence="5">2Fe-2S ferredoxin-type domain-containing protein</fullName>
    </recommendedName>
</protein>
<dbReference type="PRINTS" id="PR00355">
    <property type="entry name" value="ADRENODOXIN"/>
</dbReference>
<dbReference type="GeneID" id="19945028"/>
<dbReference type="OMA" id="NAYIRNC"/>
<dbReference type="CDD" id="cd00207">
    <property type="entry name" value="fer2"/>
    <property type="match status" value="1"/>
</dbReference>
<dbReference type="PANTHER" id="PTHR23426">
    <property type="entry name" value="FERREDOXIN/ADRENODOXIN"/>
    <property type="match status" value="1"/>
</dbReference>
<dbReference type="InterPro" id="IPR001055">
    <property type="entry name" value="Adrenodoxin-like"/>
</dbReference>
<keyword evidence="2" id="KW-0479">Metal-binding</keyword>
<dbReference type="GO" id="GO:0009055">
    <property type="term" value="F:electron transfer activity"/>
    <property type="evidence" value="ECO:0007669"/>
    <property type="project" value="TreeGrafter"/>
</dbReference>
<name>T0QKP3_SAPDV</name>
<feature type="domain" description="2Fe-2S ferredoxin-type" evidence="5">
    <location>
        <begin position="41"/>
        <end position="145"/>
    </location>
</feature>
<dbReference type="GO" id="GO:0046872">
    <property type="term" value="F:metal ion binding"/>
    <property type="evidence" value="ECO:0007669"/>
    <property type="project" value="UniProtKB-KW"/>
</dbReference>
<evidence type="ECO:0000256" key="4">
    <source>
        <dbReference type="ARBA" id="ARBA00023014"/>
    </source>
</evidence>
<sequence length="149" mass="16136">MIGRLHLRALAPMARACKMSMAPSARAMMAAPWSARSMSTDKISFTFIEADGTKKDVTTAVGETILDIAHANDIELEGACGGELACSTCHCVFDPTIFATLPAICEEEEDMLDLAWGLTDTSRLGCQVKVTKDMDKMVVKIPDESNNMM</sequence>
<dbReference type="Proteomes" id="UP000030762">
    <property type="component" value="Unassembled WGS sequence"/>
</dbReference>
<dbReference type="STRING" id="1156394.T0QKP3"/>
<evidence type="ECO:0000256" key="1">
    <source>
        <dbReference type="ARBA" id="ARBA00022714"/>
    </source>
</evidence>
<dbReference type="InterPro" id="IPR012675">
    <property type="entry name" value="Beta-grasp_dom_sf"/>
</dbReference>
<keyword evidence="7" id="KW-1185">Reference proteome</keyword>
<keyword evidence="1" id="KW-0001">2Fe-2S</keyword>
<organism evidence="6 7">
    <name type="scientific">Saprolegnia diclina (strain VS20)</name>
    <dbReference type="NCBI Taxonomy" id="1156394"/>
    <lineage>
        <taxon>Eukaryota</taxon>
        <taxon>Sar</taxon>
        <taxon>Stramenopiles</taxon>
        <taxon>Oomycota</taxon>
        <taxon>Saprolegniomycetes</taxon>
        <taxon>Saprolegniales</taxon>
        <taxon>Saprolegniaceae</taxon>
        <taxon>Saprolegnia</taxon>
    </lineage>
</organism>
<dbReference type="GO" id="GO:0140647">
    <property type="term" value="P:P450-containing electron transport chain"/>
    <property type="evidence" value="ECO:0007669"/>
    <property type="project" value="InterPro"/>
</dbReference>
<gene>
    <name evidence="6" type="ORF">SDRG_04301</name>
</gene>
<keyword evidence="4" id="KW-0411">Iron-sulfur</keyword>
<dbReference type="RefSeq" id="XP_008608191.1">
    <property type="nucleotide sequence ID" value="XM_008609969.1"/>
</dbReference>
<evidence type="ECO:0000256" key="3">
    <source>
        <dbReference type="ARBA" id="ARBA00023004"/>
    </source>
</evidence>
<evidence type="ECO:0000259" key="5">
    <source>
        <dbReference type="PROSITE" id="PS51085"/>
    </source>
</evidence>
<dbReference type="PANTHER" id="PTHR23426:SF67">
    <property type="entry name" value="2FE-2S FERREDOXIN-TYPE DOMAIN-CONTAINING PROTEIN"/>
    <property type="match status" value="1"/>
</dbReference>